<gene>
    <name evidence="4" type="ORF">GCM10011591_03530</name>
</gene>
<accession>A0A917V464</accession>
<dbReference type="InterPro" id="IPR009061">
    <property type="entry name" value="DNA-bd_dom_put_sf"/>
</dbReference>
<dbReference type="PANTHER" id="PTHR30204">
    <property type="entry name" value="REDOX-CYCLING DRUG-SENSING TRANSCRIPTIONAL ACTIVATOR SOXR"/>
    <property type="match status" value="1"/>
</dbReference>
<dbReference type="PROSITE" id="PS50937">
    <property type="entry name" value="HTH_MERR_2"/>
    <property type="match status" value="1"/>
</dbReference>
<dbReference type="GO" id="GO:0003700">
    <property type="term" value="F:DNA-binding transcription factor activity"/>
    <property type="evidence" value="ECO:0007669"/>
    <property type="project" value="InterPro"/>
</dbReference>
<dbReference type="RefSeq" id="WP_188826933.1">
    <property type="nucleotide sequence ID" value="NZ_BMMW01000001.1"/>
</dbReference>
<evidence type="ECO:0000256" key="2">
    <source>
        <dbReference type="SAM" id="MobiDB-lite"/>
    </source>
</evidence>
<sequence>MARYTRAELADVSGVAARTIRYYHTLGLLPTPERAGKEVVYGEVHRDRLRDIAAMRARGLRLDAIREVFAAETDAADPSWHALFDPRAGAAQRSALISDSELTRLLGDRSEAVAELVEAGYLERQGDAWYVPDRPMLKGALVLYDVGTDITVSGTLRTLIRERMAELADDLVDVVRAATGTGYGGEGVAVDLTRFREQFLAMAWEVGGTTLAAEVERAASDAANVSDSNGASEDTDASADTR</sequence>
<reference evidence="4" key="1">
    <citation type="journal article" date="2014" name="Int. J. Syst. Evol. Microbiol.">
        <title>Complete genome sequence of Corynebacterium casei LMG S-19264T (=DSM 44701T), isolated from a smear-ripened cheese.</title>
        <authorList>
            <consortium name="US DOE Joint Genome Institute (JGI-PGF)"/>
            <person name="Walter F."/>
            <person name="Albersmeier A."/>
            <person name="Kalinowski J."/>
            <person name="Ruckert C."/>
        </authorList>
    </citation>
    <scope>NUCLEOTIDE SEQUENCE</scope>
    <source>
        <strain evidence="4">CGMCC 4.7278</strain>
    </source>
</reference>
<feature type="region of interest" description="Disordered" evidence="2">
    <location>
        <begin position="221"/>
        <end position="242"/>
    </location>
</feature>
<dbReference type="GO" id="GO:0003677">
    <property type="term" value="F:DNA binding"/>
    <property type="evidence" value="ECO:0007669"/>
    <property type="project" value="UniProtKB-KW"/>
</dbReference>
<dbReference type="SUPFAM" id="SSF46955">
    <property type="entry name" value="Putative DNA-binding domain"/>
    <property type="match status" value="1"/>
</dbReference>
<evidence type="ECO:0000259" key="3">
    <source>
        <dbReference type="PROSITE" id="PS50937"/>
    </source>
</evidence>
<dbReference type="Proteomes" id="UP000612956">
    <property type="component" value="Unassembled WGS sequence"/>
</dbReference>
<feature type="compositionally biased region" description="Low complexity" evidence="2">
    <location>
        <begin position="221"/>
        <end position="232"/>
    </location>
</feature>
<dbReference type="InterPro" id="IPR047057">
    <property type="entry name" value="MerR_fam"/>
</dbReference>
<dbReference type="PANTHER" id="PTHR30204:SF93">
    <property type="entry name" value="HTH MERR-TYPE DOMAIN-CONTAINING PROTEIN"/>
    <property type="match status" value="1"/>
</dbReference>
<organism evidence="4 5">
    <name type="scientific">Nocardia camponoti</name>
    <dbReference type="NCBI Taxonomy" id="1616106"/>
    <lineage>
        <taxon>Bacteria</taxon>
        <taxon>Bacillati</taxon>
        <taxon>Actinomycetota</taxon>
        <taxon>Actinomycetes</taxon>
        <taxon>Mycobacteriales</taxon>
        <taxon>Nocardiaceae</taxon>
        <taxon>Nocardia</taxon>
    </lineage>
</organism>
<protein>
    <recommendedName>
        <fullName evidence="3">HTH merR-type domain-containing protein</fullName>
    </recommendedName>
</protein>
<dbReference type="SMART" id="SM00422">
    <property type="entry name" value="HTH_MERR"/>
    <property type="match status" value="1"/>
</dbReference>
<keyword evidence="5" id="KW-1185">Reference proteome</keyword>
<reference evidence="4" key="2">
    <citation type="submission" date="2020-09" db="EMBL/GenBank/DDBJ databases">
        <authorList>
            <person name="Sun Q."/>
            <person name="Zhou Y."/>
        </authorList>
    </citation>
    <scope>NUCLEOTIDE SEQUENCE</scope>
    <source>
        <strain evidence="4">CGMCC 4.7278</strain>
    </source>
</reference>
<dbReference type="Pfam" id="PF13411">
    <property type="entry name" value="MerR_1"/>
    <property type="match status" value="1"/>
</dbReference>
<feature type="compositionally biased region" description="Acidic residues" evidence="2">
    <location>
        <begin position="233"/>
        <end position="242"/>
    </location>
</feature>
<comment type="caution">
    <text evidence="4">The sequence shown here is derived from an EMBL/GenBank/DDBJ whole genome shotgun (WGS) entry which is preliminary data.</text>
</comment>
<proteinExistence type="predicted"/>
<keyword evidence="1" id="KW-0238">DNA-binding</keyword>
<dbReference type="AlphaFoldDB" id="A0A917V464"/>
<dbReference type="CDD" id="cd00592">
    <property type="entry name" value="HTH_MerR-like"/>
    <property type="match status" value="1"/>
</dbReference>
<evidence type="ECO:0000313" key="4">
    <source>
        <dbReference type="EMBL" id="GGK35158.1"/>
    </source>
</evidence>
<dbReference type="InterPro" id="IPR000551">
    <property type="entry name" value="MerR-type_HTH_dom"/>
</dbReference>
<dbReference type="Gene3D" id="1.10.1660.10">
    <property type="match status" value="1"/>
</dbReference>
<evidence type="ECO:0000313" key="5">
    <source>
        <dbReference type="Proteomes" id="UP000612956"/>
    </source>
</evidence>
<dbReference type="EMBL" id="BMMW01000001">
    <property type="protein sequence ID" value="GGK35158.1"/>
    <property type="molecule type" value="Genomic_DNA"/>
</dbReference>
<name>A0A917V464_9NOCA</name>
<evidence type="ECO:0000256" key="1">
    <source>
        <dbReference type="ARBA" id="ARBA00023125"/>
    </source>
</evidence>
<feature type="domain" description="HTH merR-type" evidence="3">
    <location>
        <begin position="3"/>
        <end position="71"/>
    </location>
</feature>